<feature type="compositionally biased region" description="Low complexity" evidence="2">
    <location>
        <begin position="550"/>
        <end position="565"/>
    </location>
</feature>
<feature type="compositionally biased region" description="Low complexity" evidence="2">
    <location>
        <begin position="51"/>
        <end position="81"/>
    </location>
</feature>
<feature type="compositionally biased region" description="Basic residues" evidence="2">
    <location>
        <begin position="341"/>
        <end position="355"/>
    </location>
</feature>
<dbReference type="HOGENOM" id="CLU_233342_0_0_1"/>
<dbReference type="EMBL" id="KN838754">
    <property type="protein sequence ID" value="KIJ95474.1"/>
    <property type="molecule type" value="Genomic_DNA"/>
</dbReference>
<feature type="compositionally biased region" description="Polar residues" evidence="2">
    <location>
        <begin position="618"/>
        <end position="627"/>
    </location>
</feature>
<feature type="region of interest" description="Disordered" evidence="2">
    <location>
        <begin position="1134"/>
        <end position="1154"/>
    </location>
</feature>
<keyword evidence="4" id="KW-1185">Reference proteome</keyword>
<feature type="region of interest" description="Disordered" evidence="2">
    <location>
        <begin position="668"/>
        <end position="703"/>
    </location>
</feature>
<feature type="compositionally biased region" description="Polar residues" evidence="2">
    <location>
        <begin position="522"/>
        <end position="549"/>
    </location>
</feature>
<feature type="compositionally biased region" description="Low complexity" evidence="2">
    <location>
        <begin position="672"/>
        <end position="681"/>
    </location>
</feature>
<evidence type="ECO:0000256" key="1">
    <source>
        <dbReference type="SAM" id="Coils"/>
    </source>
</evidence>
<feature type="region of interest" description="Disordered" evidence="2">
    <location>
        <begin position="1"/>
        <end position="92"/>
    </location>
</feature>
<reference evidence="4" key="2">
    <citation type="submission" date="2015-01" db="EMBL/GenBank/DDBJ databases">
        <title>Evolutionary Origins and Diversification of the Mycorrhizal Mutualists.</title>
        <authorList>
            <consortium name="DOE Joint Genome Institute"/>
            <consortium name="Mycorrhizal Genomics Consortium"/>
            <person name="Kohler A."/>
            <person name="Kuo A."/>
            <person name="Nagy L.G."/>
            <person name="Floudas D."/>
            <person name="Copeland A."/>
            <person name="Barry K.W."/>
            <person name="Cichocki N."/>
            <person name="Veneault-Fourrey C."/>
            <person name="LaButti K."/>
            <person name="Lindquist E.A."/>
            <person name="Lipzen A."/>
            <person name="Lundell T."/>
            <person name="Morin E."/>
            <person name="Murat C."/>
            <person name="Riley R."/>
            <person name="Ohm R."/>
            <person name="Sun H."/>
            <person name="Tunlid A."/>
            <person name="Henrissat B."/>
            <person name="Grigoriev I.V."/>
            <person name="Hibbett D.S."/>
            <person name="Martin F."/>
        </authorList>
    </citation>
    <scope>NUCLEOTIDE SEQUENCE [LARGE SCALE GENOMIC DNA]</scope>
    <source>
        <strain evidence="4">LaAM-08-1</strain>
    </source>
</reference>
<proteinExistence type="predicted"/>
<feature type="region of interest" description="Disordered" evidence="2">
    <location>
        <begin position="384"/>
        <end position="650"/>
    </location>
</feature>
<name>A0A0C9WJX9_9AGAR</name>
<feature type="region of interest" description="Disordered" evidence="2">
    <location>
        <begin position="743"/>
        <end position="762"/>
    </location>
</feature>
<feature type="compositionally biased region" description="Acidic residues" evidence="2">
    <location>
        <begin position="432"/>
        <end position="465"/>
    </location>
</feature>
<feature type="region of interest" description="Disordered" evidence="2">
    <location>
        <begin position="323"/>
        <end position="355"/>
    </location>
</feature>
<feature type="region of interest" description="Disordered" evidence="2">
    <location>
        <begin position="1205"/>
        <end position="1234"/>
    </location>
</feature>
<accession>A0A0C9WJX9</accession>
<feature type="region of interest" description="Disordered" evidence="2">
    <location>
        <begin position="919"/>
        <end position="938"/>
    </location>
</feature>
<feature type="compositionally biased region" description="Polar residues" evidence="2">
    <location>
        <begin position="33"/>
        <end position="50"/>
    </location>
</feature>
<organism evidence="3 4">
    <name type="scientific">Laccaria amethystina LaAM-08-1</name>
    <dbReference type="NCBI Taxonomy" id="1095629"/>
    <lineage>
        <taxon>Eukaryota</taxon>
        <taxon>Fungi</taxon>
        <taxon>Dikarya</taxon>
        <taxon>Basidiomycota</taxon>
        <taxon>Agaricomycotina</taxon>
        <taxon>Agaricomycetes</taxon>
        <taxon>Agaricomycetidae</taxon>
        <taxon>Agaricales</taxon>
        <taxon>Agaricineae</taxon>
        <taxon>Hydnangiaceae</taxon>
        <taxon>Laccaria</taxon>
    </lineage>
</organism>
<evidence type="ECO:0000313" key="3">
    <source>
        <dbReference type="EMBL" id="KIJ95474.1"/>
    </source>
</evidence>
<feature type="region of interest" description="Disordered" evidence="2">
    <location>
        <begin position="825"/>
        <end position="844"/>
    </location>
</feature>
<feature type="compositionally biased region" description="Polar residues" evidence="2">
    <location>
        <begin position="682"/>
        <end position="695"/>
    </location>
</feature>
<feature type="compositionally biased region" description="Low complexity" evidence="2">
    <location>
        <begin position="641"/>
        <end position="650"/>
    </location>
</feature>
<feature type="compositionally biased region" description="Low complexity" evidence="2">
    <location>
        <begin position="396"/>
        <end position="407"/>
    </location>
</feature>
<evidence type="ECO:0000313" key="4">
    <source>
        <dbReference type="Proteomes" id="UP000054477"/>
    </source>
</evidence>
<keyword evidence="1" id="KW-0175">Coiled coil</keyword>
<dbReference type="STRING" id="1095629.A0A0C9WJX9"/>
<feature type="region of interest" description="Disordered" evidence="2">
    <location>
        <begin position="1967"/>
        <end position="2036"/>
    </location>
</feature>
<gene>
    <name evidence="3" type="ORF">K443DRAFT_325000</name>
</gene>
<feature type="region of interest" description="Disordered" evidence="2">
    <location>
        <begin position="1929"/>
        <end position="1952"/>
    </location>
</feature>
<feature type="compositionally biased region" description="Low complexity" evidence="2">
    <location>
        <begin position="1932"/>
        <end position="1948"/>
    </location>
</feature>
<dbReference type="SUPFAM" id="SSF57997">
    <property type="entry name" value="Tropomyosin"/>
    <property type="match status" value="1"/>
</dbReference>
<feature type="compositionally biased region" description="Polar residues" evidence="2">
    <location>
        <begin position="1"/>
        <end position="16"/>
    </location>
</feature>
<feature type="coiled-coil region" evidence="1">
    <location>
        <begin position="1818"/>
        <end position="1906"/>
    </location>
</feature>
<dbReference type="OrthoDB" id="3062753at2759"/>
<feature type="compositionally biased region" description="Basic and acidic residues" evidence="2">
    <location>
        <begin position="1774"/>
        <end position="1794"/>
    </location>
</feature>
<feature type="compositionally biased region" description="Polar residues" evidence="2">
    <location>
        <begin position="471"/>
        <end position="490"/>
    </location>
</feature>
<feature type="compositionally biased region" description="Basic and acidic residues" evidence="2">
    <location>
        <begin position="580"/>
        <end position="592"/>
    </location>
</feature>
<reference evidence="3 4" key="1">
    <citation type="submission" date="2014-04" db="EMBL/GenBank/DDBJ databases">
        <authorList>
            <consortium name="DOE Joint Genome Institute"/>
            <person name="Kuo A."/>
            <person name="Kohler A."/>
            <person name="Nagy L.G."/>
            <person name="Floudas D."/>
            <person name="Copeland A."/>
            <person name="Barry K.W."/>
            <person name="Cichocki N."/>
            <person name="Veneault-Fourrey C."/>
            <person name="LaButti K."/>
            <person name="Lindquist E.A."/>
            <person name="Lipzen A."/>
            <person name="Lundell T."/>
            <person name="Morin E."/>
            <person name="Murat C."/>
            <person name="Sun H."/>
            <person name="Tunlid A."/>
            <person name="Henrissat B."/>
            <person name="Grigoriev I.V."/>
            <person name="Hibbett D.S."/>
            <person name="Martin F."/>
            <person name="Nordberg H.P."/>
            <person name="Cantor M.N."/>
            <person name="Hua S.X."/>
        </authorList>
    </citation>
    <scope>NUCLEOTIDE SEQUENCE [LARGE SCALE GENOMIC DNA]</scope>
    <source>
        <strain evidence="3 4">LaAM-08-1</strain>
    </source>
</reference>
<protein>
    <submittedName>
        <fullName evidence="3">Uncharacterized protein</fullName>
    </submittedName>
</protein>
<feature type="region of interest" description="Disordered" evidence="2">
    <location>
        <begin position="136"/>
        <end position="155"/>
    </location>
</feature>
<feature type="compositionally biased region" description="Low complexity" evidence="2">
    <location>
        <begin position="1013"/>
        <end position="1036"/>
    </location>
</feature>
<sequence>MPSSSETSSGNPNNARRSSRVPKVAVVGGTAHLLTSPTKQSRTKSPFTPESSSSSSSSGRSDNSGDNKTSSSPTTNNPGSSEGEGGTAKPWRHPAELGYVCRQDWPQDMMITYLRQNVFSIPPRDNNKIQQLFDVAVSPSSSSPSSAEEGSSEQGVASLPKKYRVPLLFVAKFQWESLRLVLTSANPLSEWDEYKFDIVHLSRLCQHFLRAALKVKHEGGTMDKSWRCPMFDRALTRFYRKWMVSREWSVKKFWHEFAEEEYEIDVLKYDWIRWALKGHKGFLLTTDEVQQGITAEQFTMGLNKVDGAWTWDNKEWERARELTAPGDATHAASKGHPTATPKRRTKKVQSKKRLTSHMPIDVKIELLEEQSGLGLNGAAGGDLGAVNGDEDGDGRAAGANGSAGDAASLIDLSRSTVDPESPPAMMEGEGAREEEEEEEEAEQDDEGNDEEGDDEDGDDEEDEEMRDGWVTTRQSSPGTAPSARSASTERGVNGNLADAMQDVRASSDGNARSVSVEGGVNGSTSTTPGITPASSFQSTPSIVSTKHPGSTSTAPAPTAIPPSTSLKRVREPTPPSDDNAAEHHAKKARVESVPEIPDGSESGGLEAVSAPTAMLADGSSSGSTAPSLLNPPTSSVPPPTTTSIQPTTTPVAATTSMSAVALGTFDSNTIYTPTTTTTTTTNQPFRSRATPNRTGTMPYEDSSGMGTAFVSGSGTSVFGVGMGGSASSLGMGGGAGVSSTSLGMGVGSSSSSSSSSLGTGGSSFGDGFSPSSLPRSSSSFLGLGPTMMAANMLGPGVGSSVGMSAGAGIPAAGAGTSLNANGGTLNTLDPATSTTTTSTTSSGSDIQPLAALLHRMLAGMTSHQANDQAQSGNADGSLTAGMLVNALGATPKVNGSSSTLTAKLAAVPTMPTFSVPVPSMSTQGVSREATPSATTSVSPAPVFSTLSDLSLATHTPTTTSTTNPTMVSTSSVLALTPSTTTTRPPTPIWGDTAQSVIAPPPFTSVKSTPIPIVARSPSPSLSSTASTPPAARTPAPAPPVVNASVVLPMQSTASAASIFTAAAGDSSVTTTGAELYTTTDVDSSFTTTGAKLSTIGNDSSTTLVVGGISSTKPVTPASLVLDVVMPSTTAPIPSTEAPALPASKEPPVSSPATTSFVPVQSQLEEACTGSGWPSNLFSSVISPGASTTPASIASAAFSAAHTYAGSEDMEMSDEDGPKDPVEKPADWSMDEAPSVPTVDEETSLMDQASRLLESVIGPSVERRTAAPVMTVPLAPVLPEVEPLKDLPVPNNSSDATPDQVALAEKVFDIPQQPIPSEPTVAAAFISPLPAPEKELNPPPVEAPRVAISISPVVSQPSVLPTPPLPTVLTAFAPQDNPDSHISVTSMNVVSAWGKPPSLAKASVIKSLLPTLDLQIMQLLTPLVSALAAAMPMAANTPVPAAGREGVRSTATRVTGDPWERALGIAGSMSKRRAAADPDAMDIDVQSSSLGAGAEKRGTNVKSVVEARKAPREKEKQKEKETGRNPGAARKGAEASGSGQPTKKRPRREQEEEAETNAPTFAEVQSLEALLSLLEGSRALKESVADGKAVMETRLDGLEGLLGNLKEKLDDVGTVDADRRFGAVDEKLSGVEGKISSVESALEGIKSLLEGASKKVGELSGSVEQKLHLLEQRTQFAEGRLQIVETRPVMLTTSTQTDSLPQEAGIQTDAQKGMDELDYIDRQDRDVTMADVSEVHAHRVNDSLAVIRDETVTKKVLSVMRNMADLLEFTKDGAVSKKGKGKEGEIEEKEPREEQEPVPDTQQQPVPAQPRPSTEGSAVSTLLEEVRAMKEELRNSEQRARDEVEAIRAAHAAEVEKLKNEMLAKEKREREELEETTRRHLEEFKALKESIQEREAKQQQAAIQEQKVPQSDLIDLRRRLLYLETRNRVDNMSPDLPRSSPSSSTPPYSLIGRDSSHPLAHLFAYDAPTSPASRNAQGSPMKDVSTPTSATPAPSYEKSHFSLRPLNGMGELDHSAPLPIKSQRKQQLMAFHRTHVE</sequence>
<dbReference type="Proteomes" id="UP000054477">
    <property type="component" value="Unassembled WGS sequence"/>
</dbReference>
<feature type="region of interest" description="Disordered" evidence="2">
    <location>
        <begin position="1438"/>
        <end position="1560"/>
    </location>
</feature>
<feature type="compositionally biased region" description="Low complexity" evidence="2">
    <location>
        <begin position="743"/>
        <end position="757"/>
    </location>
</feature>
<feature type="compositionally biased region" description="Basic and acidic residues" evidence="2">
    <location>
        <begin position="1215"/>
        <end position="1225"/>
    </location>
</feature>
<feature type="region of interest" description="Disordered" evidence="2">
    <location>
        <begin position="1008"/>
        <end position="1036"/>
    </location>
</feature>
<evidence type="ECO:0000256" key="2">
    <source>
        <dbReference type="SAM" id="MobiDB-lite"/>
    </source>
</evidence>
<feature type="compositionally biased region" description="Basic and acidic residues" evidence="2">
    <location>
        <begin position="1504"/>
        <end position="1522"/>
    </location>
</feature>
<feature type="compositionally biased region" description="Low complexity" evidence="2">
    <location>
        <begin position="832"/>
        <end position="842"/>
    </location>
</feature>
<feature type="compositionally biased region" description="Polar residues" evidence="2">
    <location>
        <begin position="1799"/>
        <end position="1817"/>
    </location>
</feature>
<feature type="region of interest" description="Disordered" evidence="2">
    <location>
        <begin position="1774"/>
        <end position="1817"/>
    </location>
</feature>